<name>A0A2N9LNW5_9BACT</name>
<dbReference type="Proteomes" id="UP000239735">
    <property type="component" value="Unassembled WGS sequence"/>
</dbReference>
<organism evidence="1 2">
    <name type="scientific">Candidatus Sulfuritelmatomonas gaucii</name>
    <dbReference type="NCBI Taxonomy" id="2043161"/>
    <lineage>
        <taxon>Bacteria</taxon>
        <taxon>Pseudomonadati</taxon>
        <taxon>Acidobacteriota</taxon>
        <taxon>Terriglobia</taxon>
        <taxon>Terriglobales</taxon>
        <taxon>Acidobacteriaceae</taxon>
        <taxon>Candidatus Sulfuritelmatomonas</taxon>
    </lineage>
</organism>
<sequence length="50" mass="5488">MISFGDEGYAPVILAAPSFALDDVTVRKIRGEISKPPIIPPPYFESKEQP</sequence>
<protein>
    <submittedName>
        <fullName evidence="1">Uncharacterized protein</fullName>
    </submittedName>
</protein>
<dbReference type="EMBL" id="OKRB01000105">
    <property type="protein sequence ID" value="SPE24938.1"/>
    <property type="molecule type" value="Genomic_DNA"/>
</dbReference>
<proteinExistence type="predicted"/>
<reference evidence="2" key="1">
    <citation type="submission" date="2018-02" db="EMBL/GenBank/DDBJ databases">
        <authorList>
            <person name="Hausmann B."/>
        </authorList>
    </citation>
    <scope>NUCLEOTIDE SEQUENCE [LARGE SCALE GENOMIC DNA]</scope>
    <source>
        <strain evidence="2">Peat soil MAG SbA5</strain>
    </source>
</reference>
<accession>A0A2N9LNW5</accession>
<evidence type="ECO:0000313" key="2">
    <source>
        <dbReference type="Proteomes" id="UP000239735"/>
    </source>
</evidence>
<gene>
    <name evidence="1" type="ORF">SBA5_470059</name>
</gene>
<evidence type="ECO:0000313" key="1">
    <source>
        <dbReference type="EMBL" id="SPE24938.1"/>
    </source>
</evidence>
<dbReference type="AlphaFoldDB" id="A0A2N9LNW5"/>